<dbReference type="Pfam" id="PF02518">
    <property type="entry name" value="HATPase_c"/>
    <property type="match status" value="1"/>
</dbReference>
<dbReference type="Gene3D" id="3.30.565.10">
    <property type="entry name" value="Histidine kinase-like ATPase, C-terminal domain"/>
    <property type="match status" value="1"/>
</dbReference>
<proteinExistence type="predicted"/>
<name>A0AAW9JQD5_9ENTE</name>
<dbReference type="SMART" id="SM00388">
    <property type="entry name" value="HisKA"/>
    <property type="match status" value="1"/>
</dbReference>
<evidence type="ECO:0000256" key="5">
    <source>
        <dbReference type="ARBA" id="ARBA00022679"/>
    </source>
</evidence>
<feature type="transmembrane region" description="Helical" evidence="10">
    <location>
        <begin position="7"/>
        <end position="27"/>
    </location>
</feature>
<evidence type="ECO:0000256" key="7">
    <source>
        <dbReference type="ARBA" id="ARBA00023012"/>
    </source>
</evidence>
<dbReference type="InterPro" id="IPR003660">
    <property type="entry name" value="HAMP_dom"/>
</dbReference>
<dbReference type="Gene3D" id="6.10.340.10">
    <property type="match status" value="1"/>
</dbReference>
<evidence type="ECO:0000256" key="10">
    <source>
        <dbReference type="SAM" id="Phobius"/>
    </source>
</evidence>
<gene>
    <name evidence="13" type="ORF">U1294_04070</name>
</gene>
<evidence type="ECO:0000256" key="9">
    <source>
        <dbReference type="SAM" id="Coils"/>
    </source>
</evidence>
<dbReference type="PROSITE" id="PS50885">
    <property type="entry name" value="HAMP"/>
    <property type="match status" value="1"/>
</dbReference>
<comment type="caution">
    <text evidence="13">The sequence shown here is derived from an EMBL/GenBank/DDBJ whole genome shotgun (WGS) entry which is preliminary data.</text>
</comment>
<feature type="transmembrane region" description="Helical" evidence="10">
    <location>
        <begin position="175"/>
        <end position="196"/>
    </location>
</feature>
<dbReference type="FunFam" id="1.10.287.130:FF:000001">
    <property type="entry name" value="Two-component sensor histidine kinase"/>
    <property type="match status" value="1"/>
</dbReference>
<dbReference type="InterPro" id="IPR004358">
    <property type="entry name" value="Sig_transdc_His_kin-like_C"/>
</dbReference>
<dbReference type="PANTHER" id="PTHR43047:SF72">
    <property type="entry name" value="OSMOSENSING HISTIDINE PROTEIN KINASE SLN1"/>
    <property type="match status" value="1"/>
</dbReference>
<evidence type="ECO:0000256" key="6">
    <source>
        <dbReference type="ARBA" id="ARBA00022777"/>
    </source>
</evidence>
<dbReference type="SMART" id="SM00304">
    <property type="entry name" value="HAMP"/>
    <property type="match status" value="1"/>
</dbReference>
<dbReference type="SUPFAM" id="SSF47384">
    <property type="entry name" value="Homodimeric domain of signal transducing histidine kinase"/>
    <property type="match status" value="1"/>
</dbReference>
<dbReference type="Pfam" id="PF00512">
    <property type="entry name" value="HisKA"/>
    <property type="match status" value="1"/>
</dbReference>
<dbReference type="InterPro" id="IPR005467">
    <property type="entry name" value="His_kinase_dom"/>
</dbReference>
<dbReference type="InterPro" id="IPR036890">
    <property type="entry name" value="HATPase_C_sf"/>
</dbReference>
<comment type="catalytic activity">
    <reaction evidence="1">
        <text>ATP + protein L-histidine = ADP + protein N-phospho-L-histidine.</text>
        <dbReference type="EC" id="2.7.13.3"/>
    </reaction>
</comment>
<dbReference type="Proteomes" id="UP001290582">
    <property type="component" value="Unassembled WGS sequence"/>
</dbReference>
<dbReference type="EC" id="2.7.13.3" evidence="3"/>
<keyword evidence="4" id="KW-0597">Phosphoprotein</keyword>
<accession>A0AAW9JQD5</accession>
<dbReference type="RefSeq" id="WP_322400124.1">
    <property type="nucleotide sequence ID" value="NZ_JAXOGL010000004.1"/>
</dbReference>
<keyword evidence="10" id="KW-1133">Transmembrane helix</keyword>
<protein>
    <recommendedName>
        <fullName evidence="3">histidine kinase</fullName>
        <ecNumber evidence="3">2.7.13.3</ecNumber>
    </recommendedName>
</protein>
<dbReference type="GO" id="GO:0005886">
    <property type="term" value="C:plasma membrane"/>
    <property type="evidence" value="ECO:0007669"/>
    <property type="project" value="TreeGrafter"/>
</dbReference>
<dbReference type="Pfam" id="PF00672">
    <property type="entry name" value="HAMP"/>
    <property type="match status" value="1"/>
</dbReference>
<feature type="domain" description="HAMP" evidence="12">
    <location>
        <begin position="195"/>
        <end position="247"/>
    </location>
</feature>
<evidence type="ECO:0000313" key="14">
    <source>
        <dbReference type="Proteomes" id="UP001290582"/>
    </source>
</evidence>
<dbReference type="CDD" id="cd00082">
    <property type="entry name" value="HisKA"/>
    <property type="match status" value="1"/>
</dbReference>
<reference evidence="13" key="1">
    <citation type="submission" date="2023-12" db="EMBL/GenBank/DDBJ databases">
        <title>Molecular genomic analyses of Enterococcus cecorum from sepsis oubreaks in broilers.</title>
        <authorList>
            <person name="Rhoads D."/>
            <person name="Alrubaye A."/>
        </authorList>
    </citation>
    <scope>NUCLEOTIDE SEQUENCE</scope>
    <source>
        <strain evidence="13">1755</strain>
    </source>
</reference>
<organism evidence="13 14">
    <name type="scientific">Enterococcus cecorum</name>
    <dbReference type="NCBI Taxonomy" id="44008"/>
    <lineage>
        <taxon>Bacteria</taxon>
        <taxon>Bacillati</taxon>
        <taxon>Bacillota</taxon>
        <taxon>Bacilli</taxon>
        <taxon>Lactobacillales</taxon>
        <taxon>Enterococcaceae</taxon>
        <taxon>Enterococcus</taxon>
    </lineage>
</organism>
<dbReference type="PRINTS" id="PR00344">
    <property type="entry name" value="BCTRLSENSOR"/>
</dbReference>
<dbReference type="PROSITE" id="PS50109">
    <property type="entry name" value="HIS_KIN"/>
    <property type="match status" value="1"/>
</dbReference>
<evidence type="ECO:0000256" key="1">
    <source>
        <dbReference type="ARBA" id="ARBA00000085"/>
    </source>
</evidence>
<dbReference type="InterPro" id="IPR003661">
    <property type="entry name" value="HisK_dim/P_dom"/>
</dbReference>
<dbReference type="GO" id="GO:0009927">
    <property type="term" value="F:histidine phosphotransfer kinase activity"/>
    <property type="evidence" value="ECO:0007669"/>
    <property type="project" value="TreeGrafter"/>
</dbReference>
<evidence type="ECO:0000313" key="13">
    <source>
        <dbReference type="EMBL" id="MDZ5597405.1"/>
    </source>
</evidence>
<keyword evidence="7" id="KW-0902">Two-component regulatory system</keyword>
<comment type="subcellular location">
    <subcellularLocation>
        <location evidence="2">Membrane</location>
    </subcellularLocation>
</comment>
<sequence>MKYLYQQLIAFWTVIAITFILTGFAFIRLTRHTIEQNNYQQLYGYAKAVEKISKSFNNVFAGDQSQYRIVQNALNLSEAVLNQQSVNFVFVNSQQEVLYPDSNASVKPPITKKQWQQLTQGQVQQATLERDIFGQKNMTSYEMVPFLLNDEFGVLIVSQPAKDVEETVNKFTGNLIKGFIVSGIVAFIISYFYASFQVRRINRMKKATKEVASGHFDIVLPVHNRDEFDELAADFNKMTDSLKQSQEEIERQEERRKQFMADASHEMRTPLTTINGLLEGFAYGAIPESQKEKAIALMKNETERLIRLVTENLDYEKIRTNQISMVIRKFNATEVFENLFTQLESKAEQVNDQLILETKQPVEVYADYDRFVQIMVNILQNAIQFTENGTITVSLEKGYLETIIKISDTGIGMSEEQLKNIWDRYYKADPSRKNKKFGESGLGLSIVEQLVKLHKGQIQVESELGKGTTFIISLPDVDMEQKKNRQAIWIVYRPPKVRP</sequence>
<evidence type="ECO:0000256" key="3">
    <source>
        <dbReference type="ARBA" id="ARBA00012438"/>
    </source>
</evidence>
<feature type="coiled-coil region" evidence="9">
    <location>
        <begin position="228"/>
        <end position="262"/>
    </location>
</feature>
<dbReference type="SUPFAM" id="SSF158472">
    <property type="entry name" value="HAMP domain-like"/>
    <property type="match status" value="1"/>
</dbReference>
<dbReference type="CDD" id="cd06225">
    <property type="entry name" value="HAMP"/>
    <property type="match status" value="1"/>
</dbReference>
<evidence type="ECO:0000256" key="2">
    <source>
        <dbReference type="ARBA" id="ARBA00004370"/>
    </source>
</evidence>
<evidence type="ECO:0000256" key="4">
    <source>
        <dbReference type="ARBA" id="ARBA00022553"/>
    </source>
</evidence>
<evidence type="ECO:0000259" key="11">
    <source>
        <dbReference type="PROSITE" id="PS50109"/>
    </source>
</evidence>
<evidence type="ECO:0000256" key="8">
    <source>
        <dbReference type="ARBA" id="ARBA00023136"/>
    </source>
</evidence>
<dbReference type="InterPro" id="IPR036097">
    <property type="entry name" value="HisK_dim/P_sf"/>
</dbReference>
<evidence type="ECO:0000259" key="12">
    <source>
        <dbReference type="PROSITE" id="PS50885"/>
    </source>
</evidence>
<dbReference type="PANTHER" id="PTHR43047">
    <property type="entry name" value="TWO-COMPONENT HISTIDINE PROTEIN KINASE"/>
    <property type="match status" value="1"/>
</dbReference>
<dbReference type="InterPro" id="IPR003594">
    <property type="entry name" value="HATPase_dom"/>
</dbReference>
<dbReference type="AlphaFoldDB" id="A0AAW9JQD5"/>
<keyword evidence="6 13" id="KW-0418">Kinase</keyword>
<dbReference type="SMART" id="SM00387">
    <property type="entry name" value="HATPase_c"/>
    <property type="match status" value="1"/>
</dbReference>
<keyword evidence="9" id="KW-0175">Coiled coil</keyword>
<keyword evidence="5" id="KW-0808">Transferase</keyword>
<dbReference type="SUPFAM" id="SSF55874">
    <property type="entry name" value="ATPase domain of HSP90 chaperone/DNA topoisomerase II/histidine kinase"/>
    <property type="match status" value="1"/>
</dbReference>
<dbReference type="EMBL" id="JAXOGL010000004">
    <property type="protein sequence ID" value="MDZ5597405.1"/>
    <property type="molecule type" value="Genomic_DNA"/>
</dbReference>
<dbReference type="FunFam" id="3.30.565.10:FF:000006">
    <property type="entry name" value="Sensor histidine kinase WalK"/>
    <property type="match status" value="1"/>
</dbReference>
<dbReference type="Gene3D" id="1.10.287.130">
    <property type="match status" value="1"/>
</dbReference>
<keyword evidence="10" id="KW-0812">Transmembrane</keyword>
<keyword evidence="8 10" id="KW-0472">Membrane</keyword>
<feature type="domain" description="Histidine kinase" evidence="11">
    <location>
        <begin position="262"/>
        <end position="478"/>
    </location>
</feature>
<dbReference type="GO" id="GO:0000155">
    <property type="term" value="F:phosphorelay sensor kinase activity"/>
    <property type="evidence" value="ECO:0007669"/>
    <property type="project" value="InterPro"/>
</dbReference>